<reference evidence="2" key="1">
    <citation type="submission" date="2016-11" db="UniProtKB">
        <authorList>
            <consortium name="WormBaseParasite"/>
        </authorList>
    </citation>
    <scope>IDENTIFICATION</scope>
    <source>
        <strain evidence="2">KR3021</strain>
    </source>
</reference>
<accession>A0AC35TIX7</accession>
<name>A0AC35TIX7_9BILA</name>
<sequence length="444" mass="50987">MDEESELRTTIVNIENAYLFDNYNEVNSLDYSAVDFEVPIVLGKPVADLYRLQFNKKGVPVEKSDAKHKRKAGIFEIQLDPSDAMNVTEPKFMDPTQRKPAVYRGNKNANHSVMNHAIGYLKDGKMVLLPVEGTYEMKRIINGEETKMTAVDMSDDDRKPLNPVRVKFARAETDAQKKRKEESSFFKQKMADQESWIPMKVKNGDLNTIARKVDHITQVTKEVLKLKEIVIPMNKESKDDVKKVDIFATKLNLHLEELGMDQRIETLFLKAGVLRHSELMRLTHFVKTNMNEAIFLAKIRECAILCRGLWVISGSFLHTERHLKPPRHGKRMVASEKAALLKLRMDMHNFSLCMLQAGKRVTRSLVAKIFHVSIGDAEEILAIFAVKKDKGWKLKIDDDEVLLDNPKFSEIVRDEDHKLLKWFEKDFVKDYPGIDKALAAAYKS</sequence>
<proteinExistence type="predicted"/>
<evidence type="ECO:0000313" key="2">
    <source>
        <dbReference type="WBParaSite" id="RSKR_0000106100.1"/>
    </source>
</evidence>
<dbReference type="WBParaSite" id="RSKR_0000106100.1">
    <property type="protein sequence ID" value="RSKR_0000106100.1"/>
    <property type="gene ID" value="RSKR_0000106100"/>
</dbReference>
<organism evidence="1 2">
    <name type="scientific">Rhabditophanes sp. KR3021</name>
    <dbReference type="NCBI Taxonomy" id="114890"/>
    <lineage>
        <taxon>Eukaryota</taxon>
        <taxon>Metazoa</taxon>
        <taxon>Ecdysozoa</taxon>
        <taxon>Nematoda</taxon>
        <taxon>Chromadorea</taxon>
        <taxon>Rhabditida</taxon>
        <taxon>Tylenchina</taxon>
        <taxon>Panagrolaimomorpha</taxon>
        <taxon>Strongyloidoidea</taxon>
        <taxon>Alloionematidae</taxon>
        <taxon>Rhabditophanes</taxon>
    </lineage>
</organism>
<evidence type="ECO:0000313" key="1">
    <source>
        <dbReference type="Proteomes" id="UP000095286"/>
    </source>
</evidence>
<dbReference type="Proteomes" id="UP000095286">
    <property type="component" value="Unplaced"/>
</dbReference>
<protein>
    <submittedName>
        <fullName evidence="2">DNA-directed RNA polymerase III subunit RPC5</fullName>
    </submittedName>
</protein>